<dbReference type="RefSeq" id="WP_133535645.1">
    <property type="nucleotide sequence ID" value="NZ_SNYH01000003.1"/>
</dbReference>
<comment type="caution">
    <text evidence="1">The sequence shown here is derived from an EMBL/GenBank/DDBJ whole genome shotgun (WGS) entry which is preliminary data.</text>
</comment>
<dbReference type="Proteomes" id="UP000295390">
    <property type="component" value="Unassembled WGS sequence"/>
</dbReference>
<evidence type="ECO:0000313" key="2">
    <source>
        <dbReference type="Proteomes" id="UP000295390"/>
    </source>
</evidence>
<dbReference type="AlphaFoldDB" id="A0A4R6TE61"/>
<reference evidence="1 2" key="1">
    <citation type="submission" date="2019-03" db="EMBL/GenBank/DDBJ databases">
        <title>Genomic Encyclopedia of Type Strains, Phase III (KMG-III): the genomes of soil and plant-associated and newly described type strains.</title>
        <authorList>
            <person name="Whitman W."/>
        </authorList>
    </citation>
    <scope>NUCLEOTIDE SEQUENCE [LARGE SCALE GENOMIC DNA]</scope>
    <source>
        <strain evidence="1 2">CECT 8283</strain>
    </source>
</reference>
<keyword evidence="2" id="KW-1185">Reference proteome</keyword>
<organism evidence="1 2">
    <name type="scientific">Tenacibaculum caenipelagi</name>
    <dbReference type="NCBI Taxonomy" id="1325435"/>
    <lineage>
        <taxon>Bacteria</taxon>
        <taxon>Pseudomonadati</taxon>
        <taxon>Bacteroidota</taxon>
        <taxon>Flavobacteriia</taxon>
        <taxon>Flavobacteriales</taxon>
        <taxon>Flavobacteriaceae</taxon>
        <taxon>Tenacibaculum</taxon>
    </lineage>
</organism>
<gene>
    <name evidence="1" type="ORF">DFQ07_1514</name>
</gene>
<evidence type="ECO:0000313" key="1">
    <source>
        <dbReference type="EMBL" id="TDQ27663.1"/>
    </source>
</evidence>
<name>A0A4R6TE61_9FLAO</name>
<dbReference type="EMBL" id="SNYH01000003">
    <property type="protein sequence ID" value="TDQ27663.1"/>
    <property type="molecule type" value="Genomic_DNA"/>
</dbReference>
<proteinExistence type="predicted"/>
<sequence>MEKILLNSKSELSKALDFFGNEYEGRINRVIRSYPCILIGDYSEDIECGDGYNFSTVIPDDFKQKSGEITRG</sequence>
<accession>A0A4R6TE61</accession>
<protein>
    <submittedName>
        <fullName evidence="1">Uncharacterized protein</fullName>
    </submittedName>
</protein>